<name>A0A498R4M9_9FIRM</name>
<proteinExistence type="predicted"/>
<dbReference type="Proteomes" id="UP000277811">
    <property type="component" value="Unassembled WGS sequence"/>
</dbReference>
<evidence type="ECO:0000313" key="1">
    <source>
        <dbReference type="EMBL" id="VBB06075.1"/>
    </source>
</evidence>
<evidence type="ECO:0000313" key="2">
    <source>
        <dbReference type="Proteomes" id="UP000277811"/>
    </source>
</evidence>
<accession>A0A498R4M9</accession>
<reference evidence="1 2" key="1">
    <citation type="submission" date="2018-06" db="EMBL/GenBank/DDBJ databases">
        <authorList>
            <person name="Strepis N."/>
        </authorList>
    </citation>
    <scope>NUCLEOTIDE SEQUENCE [LARGE SCALE GENOMIC DNA]</scope>
    <source>
        <strain evidence="1">LUCI</strain>
    </source>
</reference>
<dbReference type="AlphaFoldDB" id="A0A498R4M9"/>
<sequence length="37" mass="3975">MANQGGTAGIDSRPCNFIVTEDRGFFIFISINQGAII</sequence>
<protein>
    <submittedName>
        <fullName evidence="1">Uncharacterized protein</fullName>
    </submittedName>
</protein>
<gene>
    <name evidence="1" type="ORF">LUCI_1290</name>
</gene>
<dbReference type="EMBL" id="UPPP01000061">
    <property type="protein sequence ID" value="VBB06075.1"/>
    <property type="molecule type" value="Genomic_DNA"/>
</dbReference>
<keyword evidence="2" id="KW-1185">Reference proteome</keyword>
<organism evidence="1 2">
    <name type="scientific">Lucifera butyrica</name>
    <dbReference type="NCBI Taxonomy" id="1351585"/>
    <lineage>
        <taxon>Bacteria</taxon>
        <taxon>Bacillati</taxon>
        <taxon>Bacillota</taxon>
        <taxon>Negativicutes</taxon>
        <taxon>Veillonellales</taxon>
        <taxon>Veillonellaceae</taxon>
        <taxon>Lucifera</taxon>
    </lineage>
</organism>